<dbReference type="GO" id="GO:0016020">
    <property type="term" value="C:membrane"/>
    <property type="evidence" value="ECO:0007669"/>
    <property type="project" value="UniProtKB-SubCell"/>
</dbReference>
<evidence type="ECO:0000256" key="2">
    <source>
        <dbReference type="ARBA" id="ARBA00022692"/>
    </source>
</evidence>
<organism evidence="6">
    <name type="scientific">candidate division WOR-3 bacterium</name>
    <dbReference type="NCBI Taxonomy" id="2052148"/>
    <lineage>
        <taxon>Bacteria</taxon>
        <taxon>Bacteria division WOR-3</taxon>
    </lineage>
</organism>
<evidence type="ECO:0000256" key="5">
    <source>
        <dbReference type="SAM" id="Phobius"/>
    </source>
</evidence>
<dbReference type="AlphaFoldDB" id="A0A7V3ZWJ3"/>
<keyword evidence="3 5" id="KW-1133">Transmembrane helix</keyword>
<dbReference type="PANTHER" id="PTHR37306:SF1">
    <property type="entry name" value="COLICIN V PRODUCTION PROTEIN"/>
    <property type="match status" value="1"/>
</dbReference>
<comment type="caution">
    <text evidence="6">The sequence shown here is derived from an EMBL/GenBank/DDBJ whole genome shotgun (WGS) entry which is preliminary data.</text>
</comment>
<keyword evidence="4 5" id="KW-0472">Membrane</keyword>
<feature type="transmembrane region" description="Helical" evidence="5">
    <location>
        <begin position="96"/>
        <end position="121"/>
    </location>
</feature>
<dbReference type="GO" id="GO:0009403">
    <property type="term" value="P:toxin biosynthetic process"/>
    <property type="evidence" value="ECO:0007669"/>
    <property type="project" value="InterPro"/>
</dbReference>
<evidence type="ECO:0000256" key="3">
    <source>
        <dbReference type="ARBA" id="ARBA00022989"/>
    </source>
</evidence>
<comment type="subcellular location">
    <subcellularLocation>
        <location evidence="1">Membrane</location>
        <topology evidence="1">Multi-pass membrane protein</topology>
    </subcellularLocation>
</comment>
<sequence length="176" mass="21311">MLIDIIISIILLVLFIKGIKKGFLNSLPFILAVFFIFIIPNRYENYFWELLKNYSFSYFVSKLLIYLSSFLIFYFFFKILAYLFEKILEFLHLGWLNSLFGGFLGILKGILLVWFFFFILFNISSKSENFIKEKNVSYHLYTYGNYFYQLVATKFLEKYNLNFWKNFLVCLRNLEK</sequence>
<feature type="transmembrane region" description="Helical" evidence="5">
    <location>
        <begin position="23"/>
        <end position="43"/>
    </location>
</feature>
<dbReference type="Pfam" id="PF02674">
    <property type="entry name" value="Colicin_V"/>
    <property type="match status" value="1"/>
</dbReference>
<gene>
    <name evidence="6" type="ORF">ENU74_06215</name>
</gene>
<evidence type="ECO:0000256" key="4">
    <source>
        <dbReference type="ARBA" id="ARBA00023136"/>
    </source>
</evidence>
<proteinExistence type="predicted"/>
<evidence type="ECO:0000313" key="6">
    <source>
        <dbReference type="EMBL" id="HGK64164.1"/>
    </source>
</evidence>
<dbReference type="InterPro" id="IPR003825">
    <property type="entry name" value="Colicin-V_CvpA"/>
</dbReference>
<evidence type="ECO:0000256" key="1">
    <source>
        <dbReference type="ARBA" id="ARBA00004141"/>
    </source>
</evidence>
<feature type="transmembrane region" description="Helical" evidence="5">
    <location>
        <begin position="63"/>
        <end position="84"/>
    </location>
</feature>
<protein>
    <submittedName>
        <fullName evidence="6">CvpA family protein</fullName>
    </submittedName>
</protein>
<keyword evidence="2 5" id="KW-0812">Transmembrane</keyword>
<name>A0A7V3ZWJ3_UNCW3</name>
<dbReference type="EMBL" id="DTDR01000149">
    <property type="protein sequence ID" value="HGK64164.1"/>
    <property type="molecule type" value="Genomic_DNA"/>
</dbReference>
<accession>A0A7V3ZWJ3</accession>
<reference evidence="6" key="1">
    <citation type="journal article" date="2020" name="mSystems">
        <title>Genome- and Community-Level Interaction Insights into Carbon Utilization and Element Cycling Functions of Hydrothermarchaeota in Hydrothermal Sediment.</title>
        <authorList>
            <person name="Zhou Z."/>
            <person name="Liu Y."/>
            <person name="Xu W."/>
            <person name="Pan J."/>
            <person name="Luo Z.H."/>
            <person name="Li M."/>
        </authorList>
    </citation>
    <scope>NUCLEOTIDE SEQUENCE [LARGE SCALE GENOMIC DNA]</scope>
    <source>
        <strain evidence="6">SpSt-697</strain>
    </source>
</reference>
<dbReference type="PANTHER" id="PTHR37306">
    <property type="entry name" value="COLICIN V PRODUCTION PROTEIN"/>
    <property type="match status" value="1"/>
</dbReference>